<dbReference type="InterPro" id="IPR017331">
    <property type="entry name" value="Peptidoglycan_recognition"/>
</dbReference>
<dbReference type="Gene3D" id="3.40.80.10">
    <property type="entry name" value="Peptidoglycan recognition protein-like"/>
    <property type="match status" value="1"/>
</dbReference>
<keyword evidence="4 6" id="KW-0391">Immunity</keyword>
<dbReference type="PANTHER" id="PTHR11022:SF41">
    <property type="entry name" value="PEPTIDOGLYCAN-RECOGNITION PROTEIN LC-RELATED"/>
    <property type="match status" value="1"/>
</dbReference>
<name>A0A914A756_PATMI</name>
<protein>
    <recommendedName>
        <fullName evidence="6">Peptidoglycan-recognition protein</fullName>
    </recommendedName>
</protein>
<dbReference type="InterPro" id="IPR036505">
    <property type="entry name" value="Amidase/PGRP_sf"/>
</dbReference>
<feature type="domain" description="Peptidoglycan recognition protein family" evidence="10">
    <location>
        <begin position="31"/>
        <end position="175"/>
    </location>
</feature>
<dbReference type="OMA" id="TECPGES"/>
<evidence type="ECO:0000256" key="7">
    <source>
        <dbReference type="PIRSR" id="PIRSR037945-1"/>
    </source>
</evidence>
<evidence type="ECO:0000256" key="1">
    <source>
        <dbReference type="ARBA" id="ARBA00007553"/>
    </source>
</evidence>
<proteinExistence type="inferred from homology"/>
<dbReference type="GO" id="GO:0008270">
    <property type="term" value="F:zinc ion binding"/>
    <property type="evidence" value="ECO:0007669"/>
    <property type="project" value="InterPro"/>
</dbReference>
<evidence type="ECO:0000256" key="2">
    <source>
        <dbReference type="ARBA" id="ARBA00022588"/>
    </source>
</evidence>
<dbReference type="PIRSF" id="PIRSF037945">
    <property type="entry name" value="PGRPs"/>
    <property type="match status" value="1"/>
</dbReference>
<dbReference type="GO" id="GO:0045087">
    <property type="term" value="P:innate immune response"/>
    <property type="evidence" value="ECO:0007669"/>
    <property type="project" value="UniProtKB-KW"/>
</dbReference>
<evidence type="ECO:0000256" key="5">
    <source>
        <dbReference type="ARBA" id="ARBA00023157"/>
    </source>
</evidence>
<dbReference type="PANTHER" id="PTHR11022">
    <property type="entry name" value="PEPTIDOGLYCAN RECOGNITION PROTEIN"/>
    <property type="match status" value="1"/>
</dbReference>
<dbReference type="FunFam" id="3.40.80.10:FF:000001">
    <property type="entry name" value="Peptidoglycan recognition protein 1"/>
    <property type="match status" value="1"/>
</dbReference>
<feature type="chain" id="PRO_5037594373" description="Peptidoglycan-recognition protein" evidence="8">
    <location>
        <begin position="25"/>
        <end position="203"/>
    </location>
</feature>
<dbReference type="SMART" id="SM00644">
    <property type="entry name" value="Ami_2"/>
    <property type="match status" value="1"/>
</dbReference>
<evidence type="ECO:0000256" key="4">
    <source>
        <dbReference type="ARBA" id="ARBA00022859"/>
    </source>
</evidence>
<dbReference type="InterPro" id="IPR002502">
    <property type="entry name" value="Amidase_domain"/>
</dbReference>
<dbReference type="GO" id="GO:0009253">
    <property type="term" value="P:peptidoglycan catabolic process"/>
    <property type="evidence" value="ECO:0007669"/>
    <property type="project" value="InterPro"/>
</dbReference>
<evidence type="ECO:0000313" key="11">
    <source>
        <dbReference type="EnsemblMetazoa" id="XP_038059251.1"/>
    </source>
</evidence>
<dbReference type="PROSITE" id="PS51257">
    <property type="entry name" value="PROKAR_LIPOPROTEIN"/>
    <property type="match status" value="1"/>
</dbReference>
<evidence type="ECO:0000256" key="6">
    <source>
        <dbReference type="PIRNR" id="PIRNR037945"/>
    </source>
</evidence>
<dbReference type="AlphaFoldDB" id="A0A914A756"/>
<dbReference type="GO" id="GO:0008745">
    <property type="term" value="F:N-acetylmuramoyl-L-alanine amidase activity"/>
    <property type="evidence" value="ECO:0007669"/>
    <property type="project" value="InterPro"/>
</dbReference>
<dbReference type="SUPFAM" id="SSF55846">
    <property type="entry name" value="N-acetylmuramoyl-L-alanine amidase-like"/>
    <property type="match status" value="1"/>
</dbReference>
<dbReference type="RefSeq" id="XP_038059251.1">
    <property type="nucleotide sequence ID" value="XM_038203323.1"/>
</dbReference>
<dbReference type="Pfam" id="PF01510">
    <property type="entry name" value="Amidase_2"/>
    <property type="match status" value="1"/>
</dbReference>
<evidence type="ECO:0000256" key="8">
    <source>
        <dbReference type="SAM" id="SignalP"/>
    </source>
</evidence>
<keyword evidence="3 8" id="KW-0732">Signal</keyword>
<evidence type="ECO:0000259" key="10">
    <source>
        <dbReference type="SMART" id="SM00701"/>
    </source>
</evidence>
<feature type="signal peptide" evidence="8">
    <location>
        <begin position="1"/>
        <end position="24"/>
    </location>
</feature>
<evidence type="ECO:0000256" key="3">
    <source>
        <dbReference type="ARBA" id="ARBA00022729"/>
    </source>
</evidence>
<sequence>MRIKTCLAICILLCLCVIINVANGGSACSDVTYVTRDEWNARDPKARVDMVNPLGFAVVHHTAGSECTTPDDCAQEVRNMQNYHMDGHGWDDIGYNLVIGGDERVYIGRGWDTVGAHAGSTFFNQNSVGITIIGDYTNKLPTDGVLRVLKQLLVCGVESGHLTEQYLLRGHRDVRESGPTACPGDTLYPEIQTWPHFLEQCPD</sequence>
<dbReference type="InterPro" id="IPR015510">
    <property type="entry name" value="PGRP"/>
</dbReference>
<feature type="disulfide bond" evidence="7">
    <location>
        <begin position="28"/>
        <end position="155"/>
    </location>
</feature>
<evidence type="ECO:0000259" key="9">
    <source>
        <dbReference type="SMART" id="SM00644"/>
    </source>
</evidence>
<dbReference type="Proteomes" id="UP000887568">
    <property type="component" value="Unplaced"/>
</dbReference>
<reference evidence="11" key="1">
    <citation type="submission" date="2022-11" db="UniProtKB">
        <authorList>
            <consortium name="EnsemblMetazoa"/>
        </authorList>
    </citation>
    <scope>IDENTIFICATION</scope>
</reference>
<dbReference type="CDD" id="cd06583">
    <property type="entry name" value="PGRP"/>
    <property type="match status" value="1"/>
</dbReference>
<comment type="similarity">
    <text evidence="1 6">Belongs to the N-acetylmuramoyl-L-alanine amidase 2 family.</text>
</comment>
<dbReference type="GeneID" id="119730434"/>
<accession>A0A914A756</accession>
<dbReference type="InterPro" id="IPR006619">
    <property type="entry name" value="PGRP_domain_met/bac"/>
</dbReference>
<keyword evidence="2 6" id="KW-0399">Innate immunity</keyword>
<dbReference type="OrthoDB" id="10001926at2759"/>
<evidence type="ECO:0000313" key="12">
    <source>
        <dbReference type="Proteomes" id="UP000887568"/>
    </source>
</evidence>
<organism evidence="11 12">
    <name type="scientific">Patiria miniata</name>
    <name type="common">Bat star</name>
    <name type="synonym">Asterina miniata</name>
    <dbReference type="NCBI Taxonomy" id="46514"/>
    <lineage>
        <taxon>Eukaryota</taxon>
        <taxon>Metazoa</taxon>
        <taxon>Echinodermata</taxon>
        <taxon>Eleutherozoa</taxon>
        <taxon>Asterozoa</taxon>
        <taxon>Asteroidea</taxon>
        <taxon>Valvatacea</taxon>
        <taxon>Valvatida</taxon>
        <taxon>Asterinidae</taxon>
        <taxon>Patiria</taxon>
    </lineage>
</organism>
<dbReference type="EnsemblMetazoa" id="XM_038203323.1">
    <property type="protein sequence ID" value="XP_038059251.1"/>
    <property type="gene ID" value="LOC119730434"/>
</dbReference>
<feature type="domain" description="N-acetylmuramoyl-L-alanine amidase" evidence="9">
    <location>
        <begin position="41"/>
        <end position="180"/>
    </location>
</feature>
<feature type="disulfide bond" evidence="7">
    <location>
        <begin position="67"/>
        <end position="73"/>
    </location>
</feature>
<keyword evidence="5 7" id="KW-1015">Disulfide bond</keyword>
<keyword evidence="12" id="KW-1185">Reference proteome</keyword>
<dbReference type="SMART" id="SM00701">
    <property type="entry name" value="PGRP"/>
    <property type="match status" value="1"/>
</dbReference>
<dbReference type="GO" id="GO:0042834">
    <property type="term" value="F:peptidoglycan binding"/>
    <property type="evidence" value="ECO:0007669"/>
    <property type="project" value="InterPro"/>
</dbReference>